<protein>
    <submittedName>
        <fullName evidence="3">AMP-binding protein</fullName>
    </submittedName>
</protein>
<dbReference type="Proteomes" id="UP001431449">
    <property type="component" value="Unassembled WGS sequence"/>
</dbReference>
<proteinExistence type="predicted"/>
<dbReference type="SUPFAM" id="SSF56801">
    <property type="entry name" value="Acetyl-CoA synthetase-like"/>
    <property type="match status" value="1"/>
</dbReference>
<evidence type="ECO:0000313" key="3">
    <source>
        <dbReference type="EMBL" id="MCK7592376.1"/>
    </source>
</evidence>
<dbReference type="Gene3D" id="3.30.300.30">
    <property type="match status" value="1"/>
</dbReference>
<evidence type="ECO:0000313" key="4">
    <source>
        <dbReference type="Proteomes" id="UP001431449"/>
    </source>
</evidence>
<dbReference type="PANTHER" id="PTHR43767:SF8">
    <property type="entry name" value="LONG-CHAIN-FATTY-ACID--COA LIGASE"/>
    <property type="match status" value="1"/>
</dbReference>
<dbReference type="PROSITE" id="PS00455">
    <property type="entry name" value="AMP_BINDING"/>
    <property type="match status" value="1"/>
</dbReference>
<evidence type="ECO:0000256" key="1">
    <source>
        <dbReference type="ARBA" id="ARBA00022598"/>
    </source>
</evidence>
<dbReference type="InterPro" id="IPR042099">
    <property type="entry name" value="ANL_N_sf"/>
</dbReference>
<dbReference type="InterPro" id="IPR020845">
    <property type="entry name" value="AMP-binding_CS"/>
</dbReference>
<organism evidence="3 4">
    <name type="scientific">Pseudomarimonas salicorniae</name>
    <dbReference type="NCBI Taxonomy" id="2933270"/>
    <lineage>
        <taxon>Bacteria</taxon>
        <taxon>Pseudomonadati</taxon>
        <taxon>Pseudomonadota</taxon>
        <taxon>Gammaproteobacteria</taxon>
        <taxon>Lysobacterales</taxon>
        <taxon>Lysobacteraceae</taxon>
        <taxon>Pseudomarimonas</taxon>
    </lineage>
</organism>
<dbReference type="EMBL" id="JALNMH010000001">
    <property type="protein sequence ID" value="MCK7592376.1"/>
    <property type="molecule type" value="Genomic_DNA"/>
</dbReference>
<sequence>MSAAIRPDDTVPLSLPLLDGGPLSRAISFGGAEGRIDAARFLDDVRAAARALPEARHAVNLCEDRYRFLVAFCAVALRGQTNLLPHSRAPDVVREALDRHPQSYCIAEEAPERLPPRFHRLQGGPVALDGDAGLPGLAPGQVVAIGFTSGSSGVPKANPKTWAGFCASNAMNAALVREQAGEHACIVATVPPQHMYGMETSVLLPLLGGFSVHAGRPFFPAEIADALRCAEAPRVLVSTPVHLRALLESGVDLPPLALVLSATAPLSPELAAAIEARHATRVIEMFGSTETCVVGWRRTALDEAYTRYAGVELRPGPDGTDVDAPWFAQAVRLQDAIEVDGERFLLRGRSSDLLEIAGKRASLGDLTRRLQAVPGVRDAVVFQSDETDAAGVRRLCALVVSDISEAEVLAALRESVDAVFLPRPLRRVARLPRNDTGKLPRAALLEALAAG</sequence>
<evidence type="ECO:0000259" key="2">
    <source>
        <dbReference type="Pfam" id="PF00501"/>
    </source>
</evidence>
<dbReference type="PANTHER" id="PTHR43767">
    <property type="entry name" value="LONG-CHAIN-FATTY-ACID--COA LIGASE"/>
    <property type="match status" value="1"/>
</dbReference>
<dbReference type="InterPro" id="IPR000873">
    <property type="entry name" value="AMP-dep_synth/lig_dom"/>
</dbReference>
<keyword evidence="4" id="KW-1185">Reference proteome</keyword>
<name>A0ABT0GCW8_9GAMM</name>
<reference evidence="3" key="1">
    <citation type="submission" date="2022-04" db="EMBL/GenBank/DDBJ databases">
        <title>Lysobacter sp. CAU 1642 isolated from sea sand.</title>
        <authorList>
            <person name="Kim W."/>
        </authorList>
    </citation>
    <scope>NUCLEOTIDE SEQUENCE</scope>
    <source>
        <strain evidence="3">CAU 1642</strain>
    </source>
</reference>
<dbReference type="InterPro" id="IPR045851">
    <property type="entry name" value="AMP-bd_C_sf"/>
</dbReference>
<keyword evidence="1" id="KW-0436">Ligase</keyword>
<dbReference type="Pfam" id="PF00501">
    <property type="entry name" value="AMP-binding"/>
    <property type="match status" value="1"/>
</dbReference>
<accession>A0ABT0GCW8</accession>
<feature type="domain" description="AMP-dependent synthetase/ligase" evidence="2">
    <location>
        <begin position="118"/>
        <end position="302"/>
    </location>
</feature>
<gene>
    <name evidence="3" type="ORF">M0G41_01685</name>
</gene>
<comment type="caution">
    <text evidence="3">The sequence shown here is derived from an EMBL/GenBank/DDBJ whole genome shotgun (WGS) entry which is preliminary data.</text>
</comment>
<dbReference type="InterPro" id="IPR050237">
    <property type="entry name" value="ATP-dep_AMP-bd_enzyme"/>
</dbReference>
<dbReference type="Gene3D" id="3.40.50.12780">
    <property type="entry name" value="N-terminal domain of ligase-like"/>
    <property type="match status" value="1"/>
</dbReference>
<dbReference type="RefSeq" id="WP_248204497.1">
    <property type="nucleotide sequence ID" value="NZ_JALNMH010000001.1"/>
</dbReference>